<feature type="coiled-coil region" evidence="1">
    <location>
        <begin position="3"/>
        <end position="34"/>
    </location>
</feature>
<protein>
    <submittedName>
        <fullName evidence="2">Uncharacterized protein</fullName>
    </submittedName>
</protein>
<evidence type="ECO:0000256" key="1">
    <source>
        <dbReference type="SAM" id="Coils"/>
    </source>
</evidence>
<name>A0A8B6H5P7_MYTGA</name>
<dbReference type="Proteomes" id="UP000596742">
    <property type="component" value="Unassembled WGS sequence"/>
</dbReference>
<dbReference type="EMBL" id="UYJE01009484">
    <property type="protein sequence ID" value="VDI73864.1"/>
    <property type="molecule type" value="Genomic_DNA"/>
</dbReference>
<proteinExistence type="predicted"/>
<gene>
    <name evidence="2" type="ORF">MGAL_10B080477</name>
</gene>
<dbReference type="OrthoDB" id="6205075at2759"/>
<accession>A0A8B6H5P7</accession>
<keyword evidence="3" id="KW-1185">Reference proteome</keyword>
<organism evidence="2 3">
    <name type="scientific">Mytilus galloprovincialis</name>
    <name type="common">Mediterranean mussel</name>
    <dbReference type="NCBI Taxonomy" id="29158"/>
    <lineage>
        <taxon>Eukaryota</taxon>
        <taxon>Metazoa</taxon>
        <taxon>Spiralia</taxon>
        <taxon>Lophotrochozoa</taxon>
        <taxon>Mollusca</taxon>
        <taxon>Bivalvia</taxon>
        <taxon>Autobranchia</taxon>
        <taxon>Pteriomorphia</taxon>
        <taxon>Mytilida</taxon>
        <taxon>Mytiloidea</taxon>
        <taxon>Mytilidae</taxon>
        <taxon>Mytilinae</taxon>
        <taxon>Mytilus</taxon>
    </lineage>
</organism>
<comment type="caution">
    <text evidence="2">The sequence shown here is derived from an EMBL/GenBank/DDBJ whole genome shotgun (WGS) entry which is preliminary data.</text>
</comment>
<sequence length="141" mass="16082">MINKEFDNQESRIKKKIQETREKINQRLDILEQQLIQNLSTKTAVCKSGYDNMLIQLNLADQKLSQIKVETETLKQMASDIQVFLGTREIDKNVSEEIKSIKGVINSATCFNIEIDIETAVSSILNSTYQFGIVSLAERKI</sequence>
<evidence type="ECO:0000313" key="3">
    <source>
        <dbReference type="Proteomes" id="UP000596742"/>
    </source>
</evidence>
<keyword evidence="1" id="KW-0175">Coiled coil</keyword>
<evidence type="ECO:0000313" key="2">
    <source>
        <dbReference type="EMBL" id="VDI73864.1"/>
    </source>
</evidence>
<dbReference type="AlphaFoldDB" id="A0A8B6H5P7"/>
<reference evidence="2" key="1">
    <citation type="submission" date="2018-11" db="EMBL/GenBank/DDBJ databases">
        <authorList>
            <person name="Alioto T."/>
            <person name="Alioto T."/>
        </authorList>
    </citation>
    <scope>NUCLEOTIDE SEQUENCE</scope>
</reference>